<proteinExistence type="predicted"/>
<dbReference type="AlphaFoldDB" id="A0A2P2ISK0"/>
<accession>A0A2P2ISK0</accession>
<dbReference type="EMBL" id="GGEC01003705">
    <property type="protein sequence ID" value="MBW84188.1"/>
    <property type="molecule type" value="Transcribed_RNA"/>
</dbReference>
<name>A0A2P2ISK0_RHIMU</name>
<organism evidence="1">
    <name type="scientific">Rhizophora mucronata</name>
    <name type="common">Asiatic mangrove</name>
    <dbReference type="NCBI Taxonomy" id="61149"/>
    <lineage>
        <taxon>Eukaryota</taxon>
        <taxon>Viridiplantae</taxon>
        <taxon>Streptophyta</taxon>
        <taxon>Embryophyta</taxon>
        <taxon>Tracheophyta</taxon>
        <taxon>Spermatophyta</taxon>
        <taxon>Magnoliopsida</taxon>
        <taxon>eudicotyledons</taxon>
        <taxon>Gunneridae</taxon>
        <taxon>Pentapetalae</taxon>
        <taxon>rosids</taxon>
        <taxon>fabids</taxon>
        <taxon>Malpighiales</taxon>
        <taxon>Rhizophoraceae</taxon>
        <taxon>Rhizophora</taxon>
    </lineage>
</organism>
<protein>
    <submittedName>
        <fullName evidence="1">Uncharacterized protein</fullName>
    </submittedName>
</protein>
<reference evidence="1" key="1">
    <citation type="submission" date="2018-02" db="EMBL/GenBank/DDBJ databases">
        <title>Rhizophora mucronata_Transcriptome.</title>
        <authorList>
            <person name="Meera S.P."/>
            <person name="Sreeshan A."/>
            <person name="Augustine A."/>
        </authorList>
    </citation>
    <scope>NUCLEOTIDE SEQUENCE</scope>
    <source>
        <tissue evidence="1">Leaf</tissue>
    </source>
</reference>
<evidence type="ECO:0000313" key="1">
    <source>
        <dbReference type="EMBL" id="MBW84188.1"/>
    </source>
</evidence>
<sequence>MSRIQWNVSIWEKAEMSMGKLRLGKTTPNILIVTLVVCRRCCCV</sequence>